<proteinExistence type="predicted"/>
<name>A0A6M6JC36_9PSEU</name>
<keyword evidence="3" id="KW-1185">Reference proteome</keyword>
<sequence length="296" mass="30853">MTASTVLVVGATGTIGSAVLRDLRRRGVATRAFVRDRARARAVLGDDVELATGDLADPSSVRAALRGVQRVLLCTPNDPEQVRREVTVIDAAAAAGVGLVVKIGAIGAGADSPLAFWVAHARIEQHLRSSGLPAVVLHPSMYMTNLLAAAETIGQTGRLFAPAGDARISLIDPRDVAATAAVVLTEDGHAGRAYTLTGPEALTYQDVAAQIASATGRPVEYVEVPDAAARAAMAAAATPDWFADQLIILWGRLRQGAGATTTDTVRVLTGQEPRRVAEFVRDRAHLFGSAVAAGNR</sequence>
<dbReference type="Proteomes" id="UP000505377">
    <property type="component" value="Chromosome"/>
</dbReference>
<gene>
    <name evidence="2" type="ORF">HOP40_06575</name>
</gene>
<dbReference type="PANTHER" id="PTHR43162:SF1">
    <property type="entry name" value="PRESTALK A DIFFERENTIATION PROTEIN A"/>
    <property type="match status" value="1"/>
</dbReference>
<dbReference type="KEGG" id="pbro:HOP40_06575"/>
<dbReference type="InterPro" id="IPR036291">
    <property type="entry name" value="NAD(P)-bd_dom_sf"/>
</dbReference>
<dbReference type="InterPro" id="IPR008030">
    <property type="entry name" value="NmrA-like"/>
</dbReference>
<dbReference type="Gene3D" id="3.40.50.720">
    <property type="entry name" value="NAD(P)-binding Rossmann-like Domain"/>
    <property type="match status" value="1"/>
</dbReference>
<evidence type="ECO:0000259" key="1">
    <source>
        <dbReference type="Pfam" id="PF05368"/>
    </source>
</evidence>
<reference evidence="2 3" key="1">
    <citation type="submission" date="2020-05" db="EMBL/GenBank/DDBJ databases">
        <authorList>
            <person name="Mo P."/>
        </authorList>
    </citation>
    <scope>NUCLEOTIDE SEQUENCE [LARGE SCALE GENOMIC DNA]</scope>
    <source>
        <strain evidence="2 3">Gen01</strain>
    </source>
</reference>
<dbReference type="RefSeq" id="WP_172155622.1">
    <property type="nucleotide sequence ID" value="NZ_CP053564.1"/>
</dbReference>
<dbReference type="AlphaFoldDB" id="A0A6M6JC36"/>
<feature type="domain" description="NmrA-like" evidence="1">
    <location>
        <begin position="3"/>
        <end position="229"/>
    </location>
</feature>
<organism evidence="2 3">
    <name type="scientific">Pseudonocardia broussonetiae</name>
    <dbReference type="NCBI Taxonomy" id="2736640"/>
    <lineage>
        <taxon>Bacteria</taxon>
        <taxon>Bacillati</taxon>
        <taxon>Actinomycetota</taxon>
        <taxon>Actinomycetes</taxon>
        <taxon>Pseudonocardiales</taxon>
        <taxon>Pseudonocardiaceae</taxon>
        <taxon>Pseudonocardia</taxon>
    </lineage>
</organism>
<dbReference type="Gene3D" id="3.90.25.10">
    <property type="entry name" value="UDP-galactose 4-epimerase, domain 1"/>
    <property type="match status" value="1"/>
</dbReference>
<evidence type="ECO:0000313" key="3">
    <source>
        <dbReference type="Proteomes" id="UP000505377"/>
    </source>
</evidence>
<evidence type="ECO:0000313" key="2">
    <source>
        <dbReference type="EMBL" id="QJY45508.1"/>
    </source>
</evidence>
<dbReference type="PANTHER" id="PTHR43162">
    <property type="match status" value="1"/>
</dbReference>
<dbReference type="Pfam" id="PF05368">
    <property type="entry name" value="NmrA"/>
    <property type="match status" value="1"/>
</dbReference>
<dbReference type="CDD" id="cd05269">
    <property type="entry name" value="TMR_SDR_a"/>
    <property type="match status" value="1"/>
</dbReference>
<dbReference type="InterPro" id="IPR051604">
    <property type="entry name" value="Ergot_Alk_Oxidoreductase"/>
</dbReference>
<dbReference type="SUPFAM" id="SSF51735">
    <property type="entry name" value="NAD(P)-binding Rossmann-fold domains"/>
    <property type="match status" value="1"/>
</dbReference>
<accession>A0A6M6JC36</accession>
<dbReference type="EMBL" id="CP053564">
    <property type="protein sequence ID" value="QJY45508.1"/>
    <property type="molecule type" value="Genomic_DNA"/>
</dbReference>
<protein>
    <submittedName>
        <fullName evidence="2">SDR family oxidoreductase</fullName>
    </submittedName>
</protein>